<dbReference type="KEGG" id="epl:P4G45_04285"/>
<reference evidence="4" key="1">
    <citation type="submission" date="2023-03" db="EMBL/GenBank/DDBJ databases">
        <title>Edaphobacter sp.</title>
        <authorList>
            <person name="Huber K.J."/>
            <person name="Papendorf J."/>
            <person name="Pilke C."/>
            <person name="Bunk B."/>
            <person name="Sproeer C."/>
            <person name="Pester M."/>
        </authorList>
    </citation>
    <scope>NUCLEOTIDE SEQUENCE</scope>
    <source>
        <strain evidence="4">DSM 109919</strain>
    </source>
</reference>
<dbReference type="RefSeq" id="WP_348268439.1">
    <property type="nucleotide sequence ID" value="NZ_CP121194.1"/>
</dbReference>
<protein>
    <submittedName>
        <fullName evidence="4">Uncharacterized protein</fullName>
    </submittedName>
</protein>
<comment type="similarity">
    <text evidence="1 2">Belongs to the RNase T2 family.</text>
</comment>
<dbReference type="PROSITE" id="PS51257">
    <property type="entry name" value="PROKAR_LIPOPROTEIN"/>
    <property type="match status" value="1"/>
</dbReference>
<evidence type="ECO:0000313" key="4">
    <source>
        <dbReference type="EMBL" id="XBH10950.1"/>
    </source>
</evidence>
<dbReference type="GO" id="GO:0033897">
    <property type="term" value="F:ribonuclease T2 activity"/>
    <property type="evidence" value="ECO:0007669"/>
    <property type="project" value="InterPro"/>
</dbReference>
<accession>A0AAU7D0R6</accession>
<evidence type="ECO:0000256" key="1">
    <source>
        <dbReference type="ARBA" id="ARBA00007469"/>
    </source>
</evidence>
<feature type="chain" id="PRO_5043515205" evidence="3">
    <location>
        <begin position="21"/>
        <end position="154"/>
    </location>
</feature>
<feature type="signal peptide" evidence="3">
    <location>
        <begin position="1"/>
        <end position="20"/>
    </location>
</feature>
<dbReference type="EMBL" id="CP121194">
    <property type="protein sequence ID" value="XBH10950.1"/>
    <property type="molecule type" value="Genomic_DNA"/>
</dbReference>
<keyword evidence="3" id="KW-0732">Signal</keyword>
<dbReference type="InterPro" id="IPR036430">
    <property type="entry name" value="RNase_T2-like_sf"/>
</dbReference>
<dbReference type="SUPFAM" id="SSF55895">
    <property type="entry name" value="Ribonuclease Rh-like"/>
    <property type="match status" value="2"/>
</dbReference>
<name>A0AAU7D0R6_9BACT</name>
<dbReference type="Gene3D" id="3.90.730.10">
    <property type="entry name" value="Ribonuclease T2-like"/>
    <property type="match status" value="1"/>
</dbReference>
<evidence type="ECO:0000256" key="2">
    <source>
        <dbReference type="RuleBase" id="RU004328"/>
    </source>
</evidence>
<dbReference type="PROSITE" id="PS00530">
    <property type="entry name" value="RNASE_T2_1"/>
    <property type="match status" value="1"/>
</dbReference>
<dbReference type="InterPro" id="IPR018188">
    <property type="entry name" value="RNase_T2_His_AS_1"/>
</dbReference>
<dbReference type="Pfam" id="PF00445">
    <property type="entry name" value="Ribonuclease_T2"/>
    <property type="match status" value="1"/>
</dbReference>
<dbReference type="GO" id="GO:0003723">
    <property type="term" value="F:RNA binding"/>
    <property type="evidence" value="ECO:0007669"/>
    <property type="project" value="InterPro"/>
</dbReference>
<dbReference type="InterPro" id="IPR001568">
    <property type="entry name" value="RNase_T2-like"/>
</dbReference>
<dbReference type="AlphaFoldDB" id="A0AAU7D0R6"/>
<organism evidence="4">
    <name type="scientific">Edaphobacter paludis</name>
    <dbReference type="NCBI Taxonomy" id="3035702"/>
    <lineage>
        <taxon>Bacteria</taxon>
        <taxon>Pseudomonadati</taxon>
        <taxon>Acidobacteriota</taxon>
        <taxon>Terriglobia</taxon>
        <taxon>Terriglobales</taxon>
        <taxon>Acidobacteriaceae</taxon>
        <taxon>Edaphobacter</taxon>
    </lineage>
</organism>
<gene>
    <name evidence="4" type="ORF">P4G45_04285</name>
</gene>
<evidence type="ECO:0000256" key="3">
    <source>
        <dbReference type="SAM" id="SignalP"/>
    </source>
</evidence>
<proteinExistence type="inferred from homology"/>
<sequence length="154" mass="16944">MKNLSSAVCVLIFFALGCNSSQVPNHSSNIRQQSSRQQARTTQAGATSQPFDYYLLNLSWSPEFCHSHTTAAECAQHRAFTLHGLWPQNNTGPYQILDLFAKTNPSFPPESLALSCGNNYLTAIEVCMSKTLQPIACGAIRTCRANTVRIPPPR</sequence>